<protein>
    <recommendedName>
        <fullName evidence="1">Factor of DNA methylation 1-5/IDN2 domain-containing protein</fullName>
    </recommendedName>
</protein>
<dbReference type="Pfam" id="PF03469">
    <property type="entry name" value="XH"/>
    <property type="match status" value="1"/>
</dbReference>
<sequence length="183" mass="21085">MRAMESLNKALLIKERSGNDELQAVRKQLINVALEEIIHGRAKIGIRRMGELDPKAFANALKQTLPEGGVDEQLDSTILCSKWESEISNSSWHPFGVVTINGKDKEILSENDIKLRELKEKHGEAIYTLVTTALCEINEYHPSGNYPMPELWNYKENRKATLEEVIQFVVKQWQTHKKRKRYP</sequence>
<evidence type="ECO:0000313" key="3">
    <source>
        <dbReference type="Proteomes" id="UP000032180"/>
    </source>
</evidence>
<dbReference type="AlphaFoldDB" id="A0A0D9WUS7"/>
<dbReference type="EnsemblPlants" id="LPERR07G00770.1">
    <property type="protein sequence ID" value="LPERR07G00770.1"/>
    <property type="gene ID" value="LPERR07G00770"/>
</dbReference>
<reference evidence="2" key="3">
    <citation type="submission" date="2015-04" db="UniProtKB">
        <authorList>
            <consortium name="EnsemblPlants"/>
        </authorList>
    </citation>
    <scope>IDENTIFICATION</scope>
</reference>
<organism evidence="2 3">
    <name type="scientific">Leersia perrieri</name>
    <dbReference type="NCBI Taxonomy" id="77586"/>
    <lineage>
        <taxon>Eukaryota</taxon>
        <taxon>Viridiplantae</taxon>
        <taxon>Streptophyta</taxon>
        <taxon>Embryophyta</taxon>
        <taxon>Tracheophyta</taxon>
        <taxon>Spermatophyta</taxon>
        <taxon>Magnoliopsida</taxon>
        <taxon>Liliopsida</taxon>
        <taxon>Poales</taxon>
        <taxon>Poaceae</taxon>
        <taxon>BOP clade</taxon>
        <taxon>Oryzoideae</taxon>
        <taxon>Oryzeae</taxon>
        <taxon>Oryzinae</taxon>
        <taxon>Leersia</taxon>
    </lineage>
</organism>
<dbReference type="PANTHER" id="PTHR21596">
    <property type="entry name" value="RIBONUCLEASE P SUBUNIT P38"/>
    <property type="match status" value="1"/>
</dbReference>
<evidence type="ECO:0000313" key="2">
    <source>
        <dbReference type="EnsemblPlants" id="LPERR07G00770.1"/>
    </source>
</evidence>
<dbReference type="GO" id="GO:0080188">
    <property type="term" value="P:gene silencing by siRNA-directed DNA methylation"/>
    <property type="evidence" value="ECO:0007669"/>
    <property type="project" value="InterPro"/>
</dbReference>
<evidence type="ECO:0000259" key="1">
    <source>
        <dbReference type="Pfam" id="PF03469"/>
    </source>
</evidence>
<name>A0A0D9WUS7_9ORYZ</name>
<accession>A0A0D9WUS7</accession>
<feature type="domain" description="Factor of DNA methylation 1-5/IDN2" evidence="1">
    <location>
        <begin position="47"/>
        <end position="179"/>
    </location>
</feature>
<dbReference type="InterPro" id="IPR005379">
    <property type="entry name" value="FDM1-5/IDN2_XH"/>
</dbReference>
<reference evidence="3" key="2">
    <citation type="submission" date="2013-12" db="EMBL/GenBank/DDBJ databases">
        <authorList>
            <person name="Yu Y."/>
            <person name="Lee S."/>
            <person name="de Baynast K."/>
            <person name="Wissotski M."/>
            <person name="Liu L."/>
            <person name="Talag J."/>
            <person name="Goicoechea J."/>
            <person name="Angelova A."/>
            <person name="Jetty R."/>
            <person name="Kudrna D."/>
            <person name="Golser W."/>
            <person name="Rivera L."/>
            <person name="Zhang J."/>
            <person name="Wing R."/>
        </authorList>
    </citation>
    <scope>NUCLEOTIDE SEQUENCE</scope>
</reference>
<dbReference type="HOGENOM" id="CLU_021775_5_1_1"/>
<dbReference type="STRING" id="77586.A0A0D9WUS7"/>
<dbReference type="Gramene" id="LPERR07G00770.1">
    <property type="protein sequence ID" value="LPERR07G00770.1"/>
    <property type="gene ID" value="LPERR07G00770"/>
</dbReference>
<dbReference type="PANTHER" id="PTHR21596:SF73">
    <property type="entry name" value="FACTOR OF DNA METHYLATION 1-5_IDN2 DOMAIN-CONTAINING PROTEIN"/>
    <property type="match status" value="1"/>
</dbReference>
<keyword evidence="3" id="KW-1185">Reference proteome</keyword>
<proteinExistence type="predicted"/>
<reference evidence="2 3" key="1">
    <citation type="submission" date="2012-08" db="EMBL/GenBank/DDBJ databases">
        <title>Oryza genome evolution.</title>
        <authorList>
            <person name="Wing R.A."/>
        </authorList>
    </citation>
    <scope>NUCLEOTIDE SEQUENCE</scope>
</reference>
<dbReference type="Proteomes" id="UP000032180">
    <property type="component" value="Chromosome 7"/>
</dbReference>
<dbReference type="InterPro" id="IPR045177">
    <property type="entry name" value="FDM1-5/IDN2"/>
</dbReference>